<feature type="domain" description="F-box associated beta-propeller type 1" evidence="1">
    <location>
        <begin position="31"/>
        <end position="240"/>
    </location>
</feature>
<dbReference type="InterPro" id="IPR011043">
    <property type="entry name" value="Gal_Oxase/kelch_b-propeller"/>
</dbReference>
<evidence type="ECO:0000313" key="3">
    <source>
        <dbReference type="RefSeq" id="XP_010462691.1"/>
    </source>
</evidence>
<dbReference type="InterPro" id="IPR050796">
    <property type="entry name" value="SCF_F-box_component"/>
</dbReference>
<evidence type="ECO:0000259" key="1">
    <source>
        <dbReference type="Pfam" id="PF07734"/>
    </source>
</evidence>
<keyword evidence="2" id="KW-1185">Reference proteome</keyword>
<dbReference type="InterPro" id="IPR015915">
    <property type="entry name" value="Kelch-typ_b-propeller"/>
</dbReference>
<dbReference type="Pfam" id="PF07734">
    <property type="entry name" value="FBA_1"/>
    <property type="match status" value="1"/>
</dbReference>
<name>A0ABM0VXS9_CAMSA</name>
<dbReference type="Gene3D" id="2.120.10.80">
    <property type="entry name" value="Kelch-type beta propeller"/>
    <property type="match status" value="1"/>
</dbReference>
<proteinExistence type="predicted"/>
<dbReference type="NCBIfam" id="TIGR01640">
    <property type="entry name" value="F_box_assoc_1"/>
    <property type="match status" value="1"/>
</dbReference>
<reference evidence="2" key="1">
    <citation type="journal article" date="2014" name="Nat. Commun.">
        <title>The emerging biofuel crop Camelina sativa retains a highly undifferentiated hexaploid genome structure.</title>
        <authorList>
            <person name="Kagale S."/>
            <person name="Koh C."/>
            <person name="Nixon J."/>
            <person name="Bollina V."/>
            <person name="Clarke W.E."/>
            <person name="Tuteja R."/>
            <person name="Spillane C."/>
            <person name="Robinson S.J."/>
            <person name="Links M.G."/>
            <person name="Clarke C."/>
            <person name="Higgins E.E."/>
            <person name="Huebert T."/>
            <person name="Sharpe A.G."/>
            <person name="Parkin I.A."/>
        </authorList>
    </citation>
    <scope>NUCLEOTIDE SEQUENCE [LARGE SCALE GENOMIC DNA]</scope>
    <source>
        <strain evidence="2">cv. DH55</strain>
    </source>
</reference>
<dbReference type="SUPFAM" id="SSF50965">
    <property type="entry name" value="Galactose oxidase, central domain"/>
    <property type="match status" value="1"/>
</dbReference>
<organism evidence="2 3">
    <name type="scientific">Camelina sativa</name>
    <name type="common">False flax</name>
    <name type="synonym">Myagrum sativum</name>
    <dbReference type="NCBI Taxonomy" id="90675"/>
    <lineage>
        <taxon>Eukaryota</taxon>
        <taxon>Viridiplantae</taxon>
        <taxon>Streptophyta</taxon>
        <taxon>Embryophyta</taxon>
        <taxon>Tracheophyta</taxon>
        <taxon>Spermatophyta</taxon>
        <taxon>Magnoliopsida</taxon>
        <taxon>eudicotyledons</taxon>
        <taxon>Gunneridae</taxon>
        <taxon>Pentapetalae</taxon>
        <taxon>rosids</taxon>
        <taxon>malvids</taxon>
        <taxon>Brassicales</taxon>
        <taxon>Brassicaceae</taxon>
        <taxon>Camelineae</taxon>
        <taxon>Camelina</taxon>
    </lineage>
</organism>
<protein>
    <submittedName>
        <fullName evidence="3">F-box protein At1g12855</fullName>
    </submittedName>
</protein>
<dbReference type="GeneID" id="104743291"/>
<dbReference type="InterPro" id="IPR006527">
    <property type="entry name" value="F-box-assoc_dom_typ1"/>
</dbReference>
<dbReference type="Proteomes" id="UP000694864">
    <property type="component" value="Chromosome 14"/>
</dbReference>
<reference evidence="3" key="2">
    <citation type="submission" date="2025-08" db="UniProtKB">
        <authorList>
            <consortium name="RefSeq"/>
        </authorList>
    </citation>
    <scope>IDENTIFICATION</scope>
    <source>
        <tissue evidence="3">Leaf</tissue>
    </source>
</reference>
<sequence>MEKEKRTLCLESASLRVFNLLYITQPHLIEISGSCNGLVCVYDKWGESIYVLNPTTRWFRQLPQPRFHIFMQKATYTRETIIHNMPIPRLAFAKATMCDYKLVWLYNSDIYNSDAVRLSEGFTECEVFDFRANAWRYLDCTPTYRIFNDQSPVSTNGSVYWLTERYNGETKVIVFDLQTETFRLLPNNPASRSHPDHIDLCILDNRLCMSKRKRRTMIQEIWSLQETWIKIYTIDLRSCSSSWSVSGRVYSTWTRKHVIRPCTPVAILKNKEILLTHRYGKGLVKYDPQTNSYSPMHDHLFFYRGVPYFQSLISHI</sequence>
<accession>A0ABM0VXS9</accession>
<evidence type="ECO:0000313" key="2">
    <source>
        <dbReference type="Proteomes" id="UP000694864"/>
    </source>
</evidence>
<gene>
    <name evidence="3" type="primary">LOC104743291</name>
</gene>
<dbReference type="PANTHER" id="PTHR31672:SF13">
    <property type="entry name" value="F-BOX PROTEIN CPR30-LIKE"/>
    <property type="match status" value="1"/>
</dbReference>
<dbReference type="RefSeq" id="XP_010462691.1">
    <property type="nucleotide sequence ID" value="XM_010464389.2"/>
</dbReference>
<dbReference type="InterPro" id="IPR017451">
    <property type="entry name" value="F-box-assoc_interact_dom"/>
</dbReference>
<dbReference type="PANTHER" id="PTHR31672">
    <property type="entry name" value="BNACNNG10540D PROTEIN"/>
    <property type="match status" value="1"/>
</dbReference>